<evidence type="ECO:0000313" key="1">
    <source>
        <dbReference type="EMBL" id="CRL45307.1"/>
    </source>
</evidence>
<name>A0A193QJF2_SODGM</name>
<evidence type="ECO:0000313" key="2">
    <source>
        <dbReference type="Proteomes" id="UP000245838"/>
    </source>
</evidence>
<dbReference type="Proteomes" id="UP000245838">
    <property type="component" value="Chromosome sggmmb4_Chromosome"/>
</dbReference>
<reference evidence="1 2" key="1">
    <citation type="submission" date="2015-05" db="EMBL/GenBank/DDBJ databases">
        <authorList>
            <person name="Goodhead I."/>
        </authorList>
    </citation>
    <scope>NUCLEOTIDE SEQUENCE [LARGE SCALE GENOMIC DNA]</scope>
    <source>
        <strain evidence="2">morsitans</strain>
    </source>
</reference>
<dbReference type="AlphaFoldDB" id="A0A193QJF2"/>
<proteinExistence type="predicted"/>
<organism evidence="1 2">
    <name type="scientific">Sodalis glossinidius (strain morsitans)</name>
    <dbReference type="NCBI Taxonomy" id="343509"/>
    <lineage>
        <taxon>Bacteria</taxon>
        <taxon>Pseudomonadati</taxon>
        <taxon>Pseudomonadota</taxon>
        <taxon>Gammaproteobacteria</taxon>
        <taxon>Enterobacterales</taxon>
        <taxon>Bruguierivoracaceae</taxon>
        <taxon>Sodalis</taxon>
    </lineage>
</organism>
<sequence>MRGGNGANPDRTAVFTDGCWLTHPAKQHHNVLHDRHRRRPAAAVKQQHAEILLQHADLGADRRLCQADALTGHRKRTITGHGDEGMQFAQHAVHLAKFFMSSSDNIRF</sequence>
<accession>A0A193QJF2</accession>
<dbReference type="EMBL" id="LN854557">
    <property type="protein sequence ID" value="CRL45307.1"/>
    <property type="molecule type" value="Genomic_DNA"/>
</dbReference>
<protein>
    <submittedName>
        <fullName evidence="1">Uncharacterized protein</fullName>
    </submittedName>
</protein>
<gene>
    <name evidence="1" type="ORF">SGGMMB4_02922</name>
</gene>